<sequence length="161" mass="17867">MKNISRLTQNVGIEISRYGLVLILLWYGIFKFTNAEAQAILDLIENSPLFSWMLSFMTIQQVSNMIGTVEIITAIAIAARPFSPWASVVGSFVGIVTFVATLSFLATTPGMFKLVDGMYVPNGFILKDLLLLGFSVWSFGESYAALEQKQSKVVDTKYQFS</sequence>
<dbReference type="PANTHER" id="PTHR40106:SF1">
    <property type="entry name" value="INNER MEMBRANE PROTEIN RCLC"/>
    <property type="match status" value="1"/>
</dbReference>
<accession>A0A7X8XUV0</accession>
<dbReference type="GO" id="GO:1901530">
    <property type="term" value="P:response to hypochlorite"/>
    <property type="evidence" value="ECO:0007669"/>
    <property type="project" value="TreeGrafter"/>
</dbReference>
<proteinExistence type="predicted"/>
<reference evidence="2 3" key="1">
    <citation type="submission" date="2020-04" db="EMBL/GenBank/DDBJ databases">
        <title>Flammeovirga sp. SR4, a novel species isolated from seawater.</title>
        <authorList>
            <person name="Wang X."/>
        </authorList>
    </citation>
    <scope>NUCLEOTIDE SEQUENCE [LARGE SCALE GENOMIC DNA]</scope>
    <source>
        <strain evidence="2 3">SR4</strain>
    </source>
</reference>
<protein>
    <submittedName>
        <fullName evidence="2">DUF417 family protein</fullName>
    </submittedName>
</protein>
<feature type="transmembrane region" description="Helical" evidence="1">
    <location>
        <begin position="85"/>
        <end position="106"/>
    </location>
</feature>
<feature type="transmembrane region" description="Helical" evidence="1">
    <location>
        <begin position="118"/>
        <end position="139"/>
    </location>
</feature>
<dbReference type="Proteomes" id="UP000585050">
    <property type="component" value="Unassembled WGS sequence"/>
</dbReference>
<evidence type="ECO:0000256" key="1">
    <source>
        <dbReference type="SAM" id="Phobius"/>
    </source>
</evidence>
<feature type="transmembrane region" description="Helical" evidence="1">
    <location>
        <begin position="12"/>
        <end position="29"/>
    </location>
</feature>
<organism evidence="2 3">
    <name type="scientific">Flammeovirga agarivorans</name>
    <dbReference type="NCBI Taxonomy" id="2726742"/>
    <lineage>
        <taxon>Bacteria</taxon>
        <taxon>Pseudomonadati</taxon>
        <taxon>Bacteroidota</taxon>
        <taxon>Cytophagia</taxon>
        <taxon>Cytophagales</taxon>
        <taxon>Flammeovirgaceae</taxon>
        <taxon>Flammeovirga</taxon>
    </lineage>
</organism>
<evidence type="ECO:0000313" key="3">
    <source>
        <dbReference type="Proteomes" id="UP000585050"/>
    </source>
</evidence>
<name>A0A7X8XUV0_9BACT</name>
<dbReference type="PIRSF" id="PIRSF028065">
    <property type="entry name" value="UCP028065"/>
    <property type="match status" value="1"/>
</dbReference>
<keyword evidence="1" id="KW-1133">Transmembrane helix</keyword>
<gene>
    <name evidence="2" type="ORF">HGP29_04445</name>
</gene>
<dbReference type="InterPro" id="IPR016865">
    <property type="entry name" value="RclC"/>
</dbReference>
<dbReference type="InterPro" id="IPR007339">
    <property type="entry name" value="RclC-like"/>
</dbReference>
<feature type="transmembrane region" description="Helical" evidence="1">
    <location>
        <begin position="49"/>
        <end position="78"/>
    </location>
</feature>
<dbReference type="Pfam" id="PF04224">
    <property type="entry name" value="DUF417"/>
    <property type="match status" value="1"/>
</dbReference>
<dbReference type="RefSeq" id="WP_168881140.1">
    <property type="nucleotide sequence ID" value="NZ_JABAIL010000001.1"/>
</dbReference>
<dbReference type="AlphaFoldDB" id="A0A7X8XUV0"/>
<comment type="caution">
    <text evidence="2">The sequence shown here is derived from an EMBL/GenBank/DDBJ whole genome shotgun (WGS) entry which is preliminary data.</text>
</comment>
<evidence type="ECO:0000313" key="2">
    <source>
        <dbReference type="EMBL" id="NLR90440.1"/>
    </source>
</evidence>
<keyword evidence="1" id="KW-0472">Membrane</keyword>
<dbReference type="EMBL" id="JABAIL010000001">
    <property type="protein sequence ID" value="NLR90440.1"/>
    <property type="molecule type" value="Genomic_DNA"/>
</dbReference>
<keyword evidence="1" id="KW-0812">Transmembrane</keyword>
<dbReference type="PANTHER" id="PTHR40106">
    <property type="entry name" value="INNER MEMBRANE PROTEIN RCLC"/>
    <property type="match status" value="1"/>
</dbReference>
<keyword evidence="3" id="KW-1185">Reference proteome</keyword>
<dbReference type="GO" id="GO:0005886">
    <property type="term" value="C:plasma membrane"/>
    <property type="evidence" value="ECO:0007669"/>
    <property type="project" value="TreeGrafter"/>
</dbReference>